<name>A0A6G7VA37_9GAMM</name>
<evidence type="ECO:0000259" key="1">
    <source>
        <dbReference type="PROSITE" id="PS51502"/>
    </source>
</evidence>
<keyword evidence="3" id="KW-1185">Reference proteome</keyword>
<dbReference type="Pfam" id="PF01116">
    <property type="entry name" value="F_bP_aldolase"/>
    <property type="match status" value="1"/>
</dbReference>
<dbReference type="EMBL" id="CP048029">
    <property type="protein sequence ID" value="QIK36718.1"/>
    <property type="molecule type" value="Genomic_DNA"/>
</dbReference>
<dbReference type="InterPro" id="IPR000771">
    <property type="entry name" value="FBA_II"/>
</dbReference>
<dbReference type="PROSITE" id="PS00602">
    <property type="entry name" value="ALDOLASE_CLASS_II_1"/>
    <property type="match status" value="1"/>
</dbReference>
<dbReference type="PROSITE" id="PS51502">
    <property type="entry name" value="S_R_A_B_BARREL"/>
    <property type="match status" value="1"/>
</dbReference>
<dbReference type="InterPro" id="IPR013785">
    <property type="entry name" value="Aldolase_TIM"/>
</dbReference>
<dbReference type="GO" id="GO:0005975">
    <property type="term" value="P:carbohydrate metabolic process"/>
    <property type="evidence" value="ECO:0007669"/>
    <property type="project" value="InterPro"/>
</dbReference>
<organism evidence="2 3">
    <name type="scientific">Caldichromatium japonicum</name>
    <dbReference type="NCBI Taxonomy" id="2699430"/>
    <lineage>
        <taxon>Bacteria</taxon>
        <taxon>Pseudomonadati</taxon>
        <taxon>Pseudomonadota</taxon>
        <taxon>Gammaproteobacteria</taxon>
        <taxon>Chromatiales</taxon>
        <taxon>Chromatiaceae</taxon>
        <taxon>Caldichromatium</taxon>
    </lineage>
</organism>
<dbReference type="Gene3D" id="3.30.70.100">
    <property type="match status" value="1"/>
</dbReference>
<dbReference type="PANTHER" id="PTHR30304">
    <property type="entry name" value="D-TAGATOSE-1,6-BISPHOSPHATE ALDOLASE"/>
    <property type="match status" value="1"/>
</dbReference>
<proteinExistence type="predicted"/>
<dbReference type="RefSeq" id="WP_166269133.1">
    <property type="nucleotide sequence ID" value="NZ_CP048029.1"/>
</dbReference>
<dbReference type="SMART" id="SM00886">
    <property type="entry name" value="Dabb"/>
    <property type="match status" value="1"/>
</dbReference>
<dbReference type="AlphaFoldDB" id="A0A6G7VA37"/>
<dbReference type="InterPro" id="IPR011008">
    <property type="entry name" value="Dimeric_a/b-barrel"/>
</dbReference>
<dbReference type="KEGG" id="cjap:GWK36_00420"/>
<accession>A0A6G7VA37</accession>
<dbReference type="GO" id="GO:0009025">
    <property type="term" value="F:tagatose-bisphosphate aldolase activity"/>
    <property type="evidence" value="ECO:0007669"/>
    <property type="project" value="TreeGrafter"/>
</dbReference>
<dbReference type="SUPFAM" id="SSF54909">
    <property type="entry name" value="Dimeric alpha+beta barrel"/>
    <property type="match status" value="1"/>
</dbReference>
<dbReference type="PANTHER" id="PTHR30304:SF0">
    <property type="entry name" value="D-TAGATOSE-1,6-BISPHOSPHATE ALDOLASE SUBUNIT GATY-RELATED"/>
    <property type="match status" value="1"/>
</dbReference>
<dbReference type="Proteomes" id="UP000502699">
    <property type="component" value="Chromosome"/>
</dbReference>
<dbReference type="GO" id="GO:0008270">
    <property type="term" value="F:zinc ion binding"/>
    <property type="evidence" value="ECO:0007669"/>
    <property type="project" value="InterPro"/>
</dbReference>
<dbReference type="SUPFAM" id="SSF51569">
    <property type="entry name" value="Aldolase"/>
    <property type="match status" value="1"/>
</dbReference>
<sequence>MLVDAFALLEHARRHAYAIGAYDVIDTAMLEGVIQGAERVAAPVILSLAEAHLDLFDEAALMRAVVDLAQRTPLPVAIHYDHGSSLERLERATRLGYTSLMLDASHLVLEENVAATRAAAELAHRAGMPLEGELGYVPGEEGRDAELHPGEIRYTDPKEACDFVAATGCDWLAVSIGTVHGRFRGEPKLDFARLEAVRQAAGVPLVIHGGTGLSDEQFRVLVRSGTNKINYYTALVELAAQAAAGQRRWEAMRSAAVSAIAAEVARTSTLWGAAGQADSACRFAPPLVAVEHVIYHNWTGNEAELQEMQARGIEVLGQLPGVQRIHAGYAERQDAPYRYLWTMTLANPRAMQAFREDPRHQDYANAYFRPWAAERITIDFLHLSNPESL</sequence>
<feature type="domain" description="Stress-response A/B barrel" evidence="1">
    <location>
        <begin position="290"/>
        <end position="380"/>
    </location>
</feature>
<dbReference type="GO" id="GO:0005829">
    <property type="term" value="C:cytosol"/>
    <property type="evidence" value="ECO:0007669"/>
    <property type="project" value="TreeGrafter"/>
</dbReference>
<dbReference type="Gene3D" id="3.20.20.70">
    <property type="entry name" value="Aldolase class I"/>
    <property type="match status" value="1"/>
</dbReference>
<evidence type="ECO:0000313" key="2">
    <source>
        <dbReference type="EMBL" id="QIK36718.1"/>
    </source>
</evidence>
<reference evidence="3" key="1">
    <citation type="submission" date="2020-01" db="EMBL/GenBank/DDBJ databases">
        <title>Caldichromatium gen. nov., sp. nov., a thermophilic purple sulfur bacterium member of the family Chromatiaceae isolated from Nakabusa hot spring, Japan.</title>
        <authorList>
            <person name="Saini M.K."/>
            <person name="Hanada S."/>
            <person name="Tank M."/>
        </authorList>
    </citation>
    <scope>NUCLEOTIDE SEQUENCE [LARGE SCALE GENOMIC DNA]</scope>
    <source>
        <strain evidence="3">No.7</strain>
    </source>
</reference>
<gene>
    <name evidence="2" type="ORF">GWK36_00420</name>
</gene>
<dbReference type="InterPro" id="IPR013097">
    <property type="entry name" value="Dabb"/>
</dbReference>
<dbReference type="InterPro" id="IPR050246">
    <property type="entry name" value="Class_II_FBP_aldolase"/>
</dbReference>
<dbReference type="Pfam" id="PF07876">
    <property type="entry name" value="Dabb"/>
    <property type="match status" value="1"/>
</dbReference>
<protein>
    <submittedName>
        <fullName evidence="2">Fructose-bisphosphate aldolase</fullName>
    </submittedName>
</protein>
<evidence type="ECO:0000313" key="3">
    <source>
        <dbReference type="Proteomes" id="UP000502699"/>
    </source>
</evidence>
<dbReference type="CDD" id="cd00947">
    <property type="entry name" value="TBP_aldolase_IIB"/>
    <property type="match status" value="1"/>
</dbReference>